<feature type="region of interest" description="Disordered" evidence="1">
    <location>
        <begin position="50"/>
        <end position="80"/>
    </location>
</feature>
<feature type="region of interest" description="Disordered" evidence="1">
    <location>
        <begin position="114"/>
        <end position="206"/>
    </location>
</feature>
<gene>
    <name evidence="2" type="ORF">E2C01_028753</name>
</gene>
<feature type="compositionally biased region" description="Basic and acidic residues" evidence="1">
    <location>
        <begin position="50"/>
        <end position="60"/>
    </location>
</feature>
<feature type="compositionally biased region" description="Basic and acidic residues" evidence="1">
    <location>
        <begin position="164"/>
        <end position="190"/>
    </location>
</feature>
<evidence type="ECO:0000313" key="2">
    <source>
        <dbReference type="EMBL" id="MPC35331.1"/>
    </source>
</evidence>
<reference evidence="2 3" key="1">
    <citation type="submission" date="2019-05" db="EMBL/GenBank/DDBJ databases">
        <title>Another draft genome of Portunus trituberculatus and its Hox gene families provides insights of decapod evolution.</title>
        <authorList>
            <person name="Jeong J.-H."/>
            <person name="Song I."/>
            <person name="Kim S."/>
            <person name="Choi T."/>
            <person name="Kim D."/>
            <person name="Ryu S."/>
            <person name="Kim W."/>
        </authorList>
    </citation>
    <scope>NUCLEOTIDE SEQUENCE [LARGE SCALE GENOMIC DNA]</scope>
    <source>
        <tissue evidence="2">Muscle</tissue>
    </source>
</reference>
<evidence type="ECO:0000256" key="1">
    <source>
        <dbReference type="SAM" id="MobiDB-lite"/>
    </source>
</evidence>
<dbReference type="EMBL" id="VSRR010003249">
    <property type="protein sequence ID" value="MPC35331.1"/>
    <property type="molecule type" value="Genomic_DNA"/>
</dbReference>
<sequence>MRLDGDMDPNMGTTINKIACAANGWRLDSASRTLQVDLQTEAVVASVEADVRKEEEREGLGRATTTQASGEHPSGRSVWPHKALARRSIVVRACCCSPGHAVRHQAAFRGTALIRHRGAGNQNKYRSRGQGQFRERHRPARGPPGVGGHATPRPRSSRHQPTQRKIDTEKAKEKGTRGGQSRKSEQKVEQRLAAPSPTLPRQGIAVHDPNLRPLLLAVVTPTSPLTHAPTNLRPETIRLSPEVRAPYWDHQGSF</sequence>
<accession>A0A5B7ELH3</accession>
<proteinExistence type="predicted"/>
<comment type="caution">
    <text evidence="2">The sequence shown here is derived from an EMBL/GenBank/DDBJ whole genome shotgun (WGS) entry which is preliminary data.</text>
</comment>
<dbReference type="AlphaFoldDB" id="A0A5B7ELH3"/>
<evidence type="ECO:0000313" key="3">
    <source>
        <dbReference type="Proteomes" id="UP000324222"/>
    </source>
</evidence>
<name>A0A5B7ELH3_PORTR</name>
<organism evidence="2 3">
    <name type="scientific">Portunus trituberculatus</name>
    <name type="common">Swimming crab</name>
    <name type="synonym">Neptunus trituberculatus</name>
    <dbReference type="NCBI Taxonomy" id="210409"/>
    <lineage>
        <taxon>Eukaryota</taxon>
        <taxon>Metazoa</taxon>
        <taxon>Ecdysozoa</taxon>
        <taxon>Arthropoda</taxon>
        <taxon>Crustacea</taxon>
        <taxon>Multicrustacea</taxon>
        <taxon>Malacostraca</taxon>
        <taxon>Eumalacostraca</taxon>
        <taxon>Eucarida</taxon>
        <taxon>Decapoda</taxon>
        <taxon>Pleocyemata</taxon>
        <taxon>Brachyura</taxon>
        <taxon>Eubrachyura</taxon>
        <taxon>Portunoidea</taxon>
        <taxon>Portunidae</taxon>
        <taxon>Portuninae</taxon>
        <taxon>Portunus</taxon>
    </lineage>
</organism>
<dbReference type="Proteomes" id="UP000324222">
    <property type="component" value="Unassembled WGS sequence"/>
</dbReference>
<protein>
    <submittedName>
        <fullName evidence="2">Uncharacterized protein</fullName>
    </submittedName>
</protein>
<keyword evidence="3" id="KW-1185">Reference proteome</keyword>